<gene>
    <name evidence="1" type="ORF">C3L33_22833</name>
</gene>
<protein>
    <submittedName>
        <fullName evidence="1">Uncharacterized protein</fullName>
    </submittedName>
</protein>
<feature type="non-terminal residue" evidence="1">
    <location>
        <position position="1"/>
    </location>
</feature>
<dbReference type="AlphaFoldDB" id="A0A6A4KQU6"/>
<dbReference type="OrthoDB" id="2143914at2759"/>
<accession>A0A6A4KQU6</accession>
<proteinExistence type="predicted"/>
<dbReference type="EMBL" id="QEFC01004315">
    <property type="protein sequence ID" value="KAE9445269.1"/>
    <property type="molecule type" value="Genomic_DNA"/>
</dbReference>
<evidence type="ECO:0000313" key="1">
    <source>
        <dbReference type="EMBL" id="KAE9445269.1"/>
    </source>
</evidence>
<reference evidence="1" key="1">
    <citation type="journal article" date="2019" name="Genome Biol. Evol.">
        <title>The Rhododendron genome and chromosomal organization provide insight into shared whole-genome duplications across the heath family (Ericaceae).</title>
        <authorList>
            <person name="Soza V.L."/>
            <person name="Lindsley D."/>
            <person name="Waalkes A."/>
            <person name="Ramage E."/>
            <person name="Patwardhan R.P."/>
            <person name="Burton J.N."/>
            <person name="Adey A."/>
            <person name="Kumar A."/>
            <person name="Qiu R."/>
            <person name="Shendure J."/>
            <person name="Hall B."/>
        </authorList>
    </citation>
    <scope>NUCLEOTIDE SEQUENCE</scope>
    <source>
        <strain evidence="1">RSF 1966-606</strain>
    </source>
</reference>
<comment type="caution">
    <text evidence="1">The sequence shown here is derived from an EMBL/GenBank/DDBJ whole genome shotgun (WGS) entry which is preliminary data.</text>
</comment>
<organism evidence="1">
    <name type="scientific">Rhododendron williamsianum</name>
    <dbReference type="NCBI Taxonomy" id="262921"/>
    <lineage>
        <taxon>Eukaryota</taxon>
        <taxon>Viridiplantae</taxon>
        <taxon>Streptophyta</taxon>
        <taxon>Embryophyta</taxon>
        <taxon>Tracheophyta</taxon>
        <taxon>Spermatophyta</taxon>
        <taxon>Magnoliopsida</taxon>
        <taxon>eudicotyledons</taxon>
        <taxon>Gunneridae</taxon>
        <taxon>Pentapetalae</taxon>
        <taxon>asterids</taxon>
        <taxon>Ericales</taxon>
        <taxon>Ericaceae</taxon>
        <taxon>Ericoideae</taxon>
        <taxon>Rhodoreae</taxon>
        <taxon>Rhododendron</taxon>
    </lineage>
</organism>
<name>A0A6A4KQU6_9ERIC</name>
<sequence>MAQWESARLEAEARLSKESLFLNPPPSSGTPSSDYFLRIWNSEVGESFRNVNKTSCQSPVFSQASSSAKCGSVSGTTTEIGVTLFGSNQNEDMEFKSGNVDTDNVMDSSDSSSSNELDDLSDTALQLLFDFPAGIFLLPAANYVELEPNVTSFVVGFKFVAYMEDASN</sequence>